<dbReference type="CTD" id="38640"/>
<dbReference type="AlphaFoldDB" id="A0A6P9AES6"/>
<dbReference type="GO" id="GO:0006508">
    <property type="term" value="P:proteolysis"/>
    <property type="evidence" value="ECO:0007669"/>
    <property type="project" value="InterPro"/>
</dbReference>
<evidence type="ECO:0000259" key="5">
    <source>
        <dbReference type="PROSITE" id="PS51700"/>
    </source>
</evidence>
<dbReference type="PROSITE" id="PS51700">
    <property type="entry name" value="SEPARIN"/>
    <property type="match status" value="1"/>
</dbReference>
<evidence type="ECO:0000313" key="7">
    <source>
        <dbReference type="RefSeq" id="XP_034255980.1"/>
    </source>
</evidence>
<accession>A0A6P9AES6</accession>
<dbReference type="FunCoup" id="A0A6P9AES6">
    <property type="interactions" value="11"/>
</dbReference>
<evidence type="ECO:0000256" key="2">
    <source>
        <dbReference type="ARBA" id="ARBA00012489"/>
    </source>
</evidence>
<gene>
    <name evidence="7" type="primary">LOC117653988</name>
</gene>
<dbReference type="GO" id="GO:0051307">
    <property type="term" value="P:meiotic chromosome separation"/>
    <property type="evidence" value="ECO:0007669"/>
    <property type="project" value="TreeGrafter"/>
</dbReference>
<evidence type="ECO:0000256" key="4">
    <source>
        <dbReference type="ARBA" id="ARBA00022829"/>
    </source>
</evidence>
<dbReference type="RefSeq" id="XP_034255980.1">
    <property type="nucleotide sequence ID" value="XM_034400089.1"/>
</dbReference>
<keyword evidence="6" id="KW-1185">Reference proteome</keyword>
<dbReference type="GO" id="GO:0072686">
    <property type="term" value="C:mitotic spindle"/>
    <property type="evidence" value="ECO:0007669"/>
    <property type="project" value="TreeGrafter"/>
</dbReference>
<dbReference type="GO" id="GO:0005634">
    <property type="term" value="C:nucleus"/>
    <property type="evidence" value="ECO:0007669"/>
    <property type="project" value="InterPro"/>
</dbReference>
<keyword evidence="4" id="KW-0159">Chromosome partition</keyword>
<proteinExistence type="predicted"/>
<dbReference type="InterPro" id="IPR030397">
    <property type="entry name" value="SEPARIN_core_dom"/>
</dbReference>
<dbReference type="PANTHER" id="PTHR12792:SF0">
    <property type="entry name" value="SEPARIN"/>
    <property type="match status" value="1"/>
</dbReference>
<dbReference type="KEGG" id="tpal:117653988"/>
<dbReference type="EC" id="3.4.22.49" evidence="2"/>
<dbReference type="Pfam" id="PF03568">
    <property type="entry name" value="Separin_C"/>
    <property type="match status" value="1"/>
</dbReference>
<evidence type="ECO:0000256" key="1">
    <source>
        <dbReference type="ARBA" id="ARBA00000451"/>
    </source>
</evidence>
<dbReference type="GO" id="GO:0004197">
    <property type="term" value="F:cysteine-type endopeptidase activity"/>
    <property type="evidence" value="ECO:0007669"/>
    <property type="project" value="InterPro"/>
</dbReference>
<name>A0A6P9AES6_THRPL</name>
<dbReference type="GO" id="GO:0005737">
    <property type="term" value="C:cytoplasm"/>
    <property type="evidence" value="ECO:0007669"/>
    <property type="project" value="TreeGrafter"/>
</dbReference>
<keyword evidence="3" id="KW-0378">Hydrolase</keyword>
<protein>
    <recommendedName>
        <fullName evidence="2">separase</fullName>
        <ecNumber evidence="2">3.4.22.49</ecNumber>
    </recommendedName>
</protein>
<sequence>MDQTITLDVRDKCQELREILSCLGCEPSGPFYKTTHKHLAQLLFKSSDELEAIFHLSESHGATLRNKMVDHLKRRLREQKTDAATIQSMLERVQFEGSFIGFSGLQQRLAELPKEWTAVQVTLEWDPLSRFPCRNENVNRGLGMYVTRFAFGSLSEKVNDEKPFTTFLPPLDDGEDRLTFMAAIRNCLSKFEQRSDDRRRIHEECSLGIEAIVNEMQMWLGGWLCLFMGRLVSEKLELAVKTAIDSFVSSYKMKDTGDQDMTEKARNILYLLASCPSLSSSEVKTVVSSLFKDQKFASYMSQNVCNVMSNFSTALHRAERHPVILLVDEELDILPFEVISPLQDQSFTRMPSIHLLHALYYCHKESVIKKGINTKNCFYVINPAKNLPNLEKLFETMSTWPVAQNWKGVYNTAPTSEQFLSGLQDNDLFVYCGHGGGNQYLTKSVDTARNKAVVFLFGCSSSSLNHLGGRVEMTSLSYNYLISGSPCVVGMLWQVLDVDINSMTKELLRSWCSGGRSYDSTDGSDRDFKSLDSNRIKSGQKVPYNLDSLENDFKNVNINSTQIIGGKSSPDLCKAVCLSRKLALRFLNKAALVIRGLPVNAM</sequence>
<organism evidence="7">
    <name type="scientific">Thrips palmi</name>
    <name type="common">Melon thrips</name>
    <dbReference type="NCBI Taxonomy" id="161013"/>
    <lineage>
        <taxon>Eukaryota</taxon>
        <taxon>Metazoa</taxon>
        <taxon>Ecdysozoa</taxon>
        <taxon>Arthropoda</taxon>
        <taxon>Hexapoda</taxon>
        <taxon>Insecta</taxon>
        <taxon>Pterygota</taxon>
        <taxon>Neoptera</taxon>
        <taxon>Paraneoptera</taxon>
        <taxon>Thysanoptera</taxon>
        <taxon>Terebrantia</taxon>
        <taxon>Thripoidea</taxon>
        <taxon>Thripidae</taxon>
        <taxon>Thrips</taxon>
    </lineage>
</organism>
<dbReference type="GeneID" id="117653988"/>
<evidence type="ECO:0000313" key="6">
    <source>
        <dbReference type="Proteomes" id="UP000515158"/>
    </source>
</evidence>
<evidence type="ECO:0000256" key="3">
    <source>
        <dbReference type="ARBA" id="ARBA00022801"/>
    </source>
</evidence>
<dbReference type="InterPro" id="IPR005314">
    <property type="entry name" value="Peptidase_C50"/>
</dbReference>
<feature type="domain" description="Peptidase C50" evidence="5">
    <location>
        <begin position="374"/>
        <end position="470"/>
    </location>
</feature>
<dbReference type="OrthoDB" id="10255632at2759"/>
<dbReference type="InParanoid" id="A0A6P9AES6"/>
<dbReference type="Proteomes" id="UP000515158">
    <property type="component" value="Unplaced"/>
</dbReference>
<dbReference type="PANTHER" id="PTHR12792">
    <property type="entry name" value="EXTRA SPINDLE POLES 1-RELATED"/>
    <property type="match status" value="1"/>
</dbReference>
<reference evidence="7" key="1">
    <citation type="submission" date="2025-08" db="UniProtKB">
        <authorList>
            <consortium name="RefSeq"/>
        </authorList>
    </citation>
    <scope>IDENTIFICATION</scope>
    <source>
        <tissue evidence="7">Total insect</tissue>
    </source>
</reference>
<comment type="catalytic activity">
    <reaction evidence="1">
        <text>All bonds known to be hydrolyzed by this endopeptidase have arginine in P1 and an acidic residue in P4. P6 is often occupied by an acidic residue or by a hydroxy-amino-acid residue, the phosphorylation of which enhances cleavage.</text>
        <dbReference type="EC" id="3.4.22.49"/>
    </reaction>
</comment>